<evidence type="ECO:0000259" key="1">
    <source>
        <dbReference type="Pfam" id="PF22936"/>
    </source>
</evidence>
<accession>A0A6L2KHH5</accession>
<protein>
    <submittedName>
        <fullName evidence="2">Retrovirus-related Pol polyprotein from transposon TNT 1-94</fullName>
    </submittedName>
</protein>
<name>A0A6L2KHH5_TANCI</name>
<dbReference type="Pfam" id="PF14223">
    <property type="entry name" value="Retrotran_gag_2"/>
    <property type="match status" value="1"/>
</dbReference>
<evidence type="ECO:0000313" key="2">
    <source>
        <dbReference type="EMBL" id="GEU48941.1"/>
    </source>
</evidence>
<dbReference type="EMBL" id="BKCJ010002494">
    <property type="protein sequence ID" value="GEU48941.1"/>
    <property type="molecule type" value="Genomic_DNA"/>
</dbReference>
<feature type="domain" description="Retrovirus-related Pol polyprotein from transposon TNT 1-94-like beta-barrel" evidence="1">
    <location>
        <begin position="178"/>
        <end position="241"/>
    </location>
</feature>
<sequence>MRGTKFDIKKFNGKNDYGLSQVRMKDLLQQHGLPVALEELPEATIVAYDNVIWKKAYNALILCLGDRKKLYTFNMHPGKSQSEHIDEFHKLVGDLATIDTAISDEDQALLLPTSLPSYYVNFVDTLLFGQDTLKLEDVLATLNSKELQKMTEAKGDSGEGLYVRGRSGQRNIKQGKGFVRYEDQVSSSEADGYDNGMPYMGTGKVRVQIRDGSSFVLDNVRFVVELRRNLISLGTLVKEGFTVKMQSGKIKVIKGSMVRSTQQCMKSGVTNHLGVARIQQQNEDTTKSTYRVYRSPSSTIGFKTHIDMLGFFGWLANIKQWMLEMRNMGFNENEEYKKTFIGSGVAEKINAHESLTCNDTIACEVISKWNAGFKEDIDARSVVYVLSNDYRKSVTTTKAITGSIHQDIKGLLDEAEDNILRMEIVRDQSGNTLRVSQFRVYNGVYTRPDIASADVGMLDGLDHGLQINVHVFVDFDYAMGRSINVMGRSIAINGMIIRLSHSIKQNQWHSAMAIKKSVDDAAFEYFYLTSTATETKVYQVLRSEFIHLGRFFVTAVISCHRRRRISPRKPSDAVELLVLPKKTDVATLYIVVSCIHIEEEEMAKNNEKNVDGNFQLHTPPNRASHPNQFYERVRHYDGHECELKVFLRPIQCIHLGCGWFWKSAFRLFSQEHACPCITGWEFMLLLQGSLKKAYKAMLNGREVFHVTTVKADTLKLIVQIPTTPKLSSPFPDEHSSLTLEETSIEGKPIQMMGVPQEEVERVILKMLTFSALTD</sequence>
<dbReference type="Pfam" id="PF22936">
    <property type="entry name" value="Pol_BBD"/>
    <property type="match status" value="1"/>
</dbReference>
<dbReference type="PANTHER" id="PTHR47796">
    <property type="entry name" value="ZINC METALLOPROTEINASE-LIKE PROTEIN"/>
    <property type="match status" value="1"/>
</dbReference>
<proteinExistence type="predicted"/>
<comment type="caution">
    <text evidence="2">The sequence shown here is derived from an EMBL/GenBank/DDBJ whole genome shotgun (WGS) entry which is preliminary data.</text>
</comment>
<dbReference type="PANTHER" id="PTHR47796:SF1">
    <property type="entry name" value="OS08G0500800 PROTEIN"/>
    <property type="match status" value="1"/>
</dbReference>
<dbReference type="InterPro" id="IPR054722">
    <property type="entry name" value="PolX-like_BBD"/>
</dbReference>
<gene>
    <name evidence="2" type="ORF">Tci_020919</name>
</gene>
<reference evidence="2" key="1">
    <citation type="journal article" date="2019" name="Sci. Rep.">
        <title>Draft genome of Tanacetum cinerariifolium, the natural source of mosquito coil.</title>
        <authorList>
            <person name="Yamashiro T."/>
            <person name="Shiraishi A."/>
            <person name="Satake H."/>
            <person name="Nakayama K."/>
        </authorList>
    </citation>
    <scope>NUCLEOTIDE SEQUENCE</scope>
</reference>
<dbReference type="AlphaFoldDB" id="A0A6L2KHH5"/>
<organism evidence="2">
    <name type="scientific">Tanacetum cinerariifolium</name>
    <name type="common">Dalmatian daisy</name>
    <name type="synonym">Chrysanthemum cinerariifolium</name>
    <dbReference type="NCBI Taxonomy" id="118510"/>
    <lineage>
        <taxon>Eukaryota</taxon>
        <taxon>Viridiplantae</taxon>
        <taxon>Streptophyta</taxon>
        <taxon>Embryophyta</taxon>
        <taxon>Tracheophyta</taxon>
        <taxon>Spermatophyta</taxon>
        <taxon>Magnoliopsida</taxon>
        <taxon>eudicotyledons</taxon>
        <taxon>Gunneridae</taxon>
        <taxon>Pentapetalae</taxon>
        <taxon>asterids</taxon>
        <taxon>campanulids</taxon>
        <taxon>Asterales</taxon>
        <taxon>Asteraceae</taxon>
        <taxon>Asteroideae</taxon>
        <taxon>Anthemideae</taxon>
        <taxon>Anthemidinae</taxon>
        <taxon>Tanacetum</taxon>
    </lineage>
</organism>